<comment type="caution">
    <text evidence="1">The sequence shown here is derived from an EMBL/GenBank/DDBJ whole genome shotgun (WGS) entry which is preliminary data.</text>
</comment>
<sequence length="41" mass="4374">GTENCPGTRGSLLDSEWYYAVETEGHTASGLVFMPVKLVAS</sequence>
<gene>
    <name evidence="1" type="ORF">S01H1_18325</name>
</gene>
<organism evidence="1">
    <name type="scientific">marine sediment metagenome</name>
    <dbReference type="NCBI Taxonomy" id="412755"/>
    <lineage>
        <taxon>unclassified sequences</taxon>
        <taxon>metagenomes</taxon>
        <taxon>ecological metagenomes</taxon>
    </lineage>
</organism>
<feature type="non-terminal residue" evidence="1">
    <location>
        <position position="1"/>
    </location>
</feature>
<dbReference type="EMBL" id="BARS01009792">
    <property type="protein sequence ID" value="GAF79635.1"/>
    <property type="molecule type" value="Genomic_DNA"/>
</dbReference>
<name>X0TU38_9ZZZZ</name>
<accession>X0TU38</accession>
<evidence type="ECO:0000313" key="1">
    <source>
        <dbReference type="EMBL" id="GAF79635.1"/>
    </source>
</evidence>
<proteinExistence type="predicted"/>
<reference evidence="1" key="1">
    <citation type="journal article" date="2014" name="Front. Microbiol.">
        <title>High frequency of phylogenetically diverse reductive dehalogenase-homologous genes in deep subseafloor sedimentary metagenomes.</title>
        <authorList>
            <person name="Kawai M."/>
            <person name="Futagami T."/>
            <person name="Toyoda A."/>
            <person name="Takaki Y."/>
            <person name="Nishi S."/>
            <person name="Hori S."/>
            <person name="Arai W."/>
            <person name="Tsubouchi T."/>
            <person name="Morono Y."/>
            <person name="Uchiyama I."/>
            <person name="Ito T."/>
            <person name="Fujiyama A."/>
            <person name="Inagaki F."/>
            <person name="Takami H."/>
        </authorList>
    </citation>
    <scope>NUCLEOTIDE SEQUENCE</scope>
    <source>
        <strain evidence="1">Expedition CK06-06</strain>
    </source>
</reference>
<dbReference type="AlphaFoldDB" id="X0TU38"/>
<protein>
    <submittedName>
        <fullName evidence="1">Uncharacterized protein</fullName>
    </submittedName>
</protein>